<keyword evidence="3" id="KW-1185">Reference proteome</keyword>
<protein>
    <submittedName>
        <fullName evidence="2">Uncharacterized protein</fullName>
    </submittedName>
</protein>
<feature type="region of interest" description="Disordered" evidence="1">
    <location>
        <begin position="73"/>
        <end position="131"/>
    </location>
</feature>
<feature type="compositionally biased region" description="Low complexity" evidence="1">
    <location>
        <begin position="97"/>
        <end position="114"/>
    </location>
</feature>
<dbReference type="EMBL" id="CAUYUJ010021835">
    <property type="protein sequence ID" value="CAK0907275.1"/>
    <property type="molecule type" value="Genomic_DNA"/>
</dbReference>
<evidence type="ECO:0000256" key="1">
    <source>
        <dbReference type="SAM" id="MobiDB-lite"/>
    </source>
</evidence>
<gene>
    <name evidence="2" type="ORF">PCOR1329_LOCUS82348</name>
</gene>
<evidence type="ECO:0000313" key="2">
    <source>
        <dbReference type="EMBL" id="CAK0907275.1"/>
    </source>
</evidence>
<sequence>MATTTAETVRADRGQRGCTRRCSSPAPPREDKSSTTSRRSRSTPGCRGNNRALGDVGAMMLEDLLDNRLGRARMQARAWPPGTRRPPRRQSAASEAPPLGGRPRQRRQPMGPSPREQRGRPSMELGRGGGR</sequence>
<dbReference type="Proteomes" id="UP001189429">
    <property type="component" value="Unassembled WGS sequence"/>
</dbReference>
<organism evidence="2 3">
    <name type="scientific">Prorocentrum cordatum</name>
    <dbReference type="NCBI Taxonomy" id="2364126"/>
    <lineage>
        <taxon>Eukaryota</taxon>
        <taxon>Sar</taxon>
        <taxon>Alveolata</taxon>
        <taxon>Dinophyceae</taxon>
        <taxon>Prorocentrales</taxon>
        <taxon>Prorocentraceae</taxon>
        <taxon>Prorocentrum</taxon>
    </lineage>
</organism>
<proteinExistence type="predicted"/>
<accession>A0ABN9Y433</accession>
<reference evidence="2" key="1">
    <citation type="submission" date="2023-10" db="EMBL/GenBank/DDBJ databases">
        <authorList>
            <person name="Chen Y."/>
            <person name="Shah S."/>
            <person name="Dougan E. K."/>
            <person name="Thang M."/>
            <person name="Chan C."/>
        </authorList>
    </citation>
    <scope>NUCLEOTIDE SEQUENCE [LARGE SCALE GENOMIC DNA]</scope>
</reference>
<evidence type="ECO:0000313" key="3">
    <source>
        <dbReference type="Proteomes" id="UP001189429"/>
    </source>
</evidence>
<feature type="region of interest" description="Disordered" evidence="1">
    <location>
        <begin position="1"/>
        <end position="55"/>
    </location>
</feature>
<name>A0ABN9Y433_9DINO</name>
<comment type="caution">
    <text evidence="2">The sequence shown here is derived from an EMBL/GenBank/DDBJ whole genome shotgun (WGS) entry which is preliminary data.</text>
</comment>